<evidence type="ECO:0000256" key="2">
    <source>
        <dbReference type="ARBA" id="ARBA00004496"/>
    </source>
</evidence>
<comment type="catalytic activity">
    <reaction evidence="11 12">
        <text>uridine(44) in tRNA(Ser) + S-adenosyl-L-methionine = 2'-O-methyluridine(44) in tRNA(Ser) + S-adenosyl-L-homocysteine + H(+)</text>
        <dbReference type="Rhea" id="RHEA:43100"/>
        <dbReference type="Rhea" id="RHEA-COMP:10339"/>
        <dbReference type="Rhea" id="RHEA-COMP:10340"/>
        <dbReference type="ChEBI" id="CHEBI:15378"/>
        <dbReference type="ChEBI" id="CHEBI:57856"/>
        <dbReference type="ChEBI" id="CHEBI:59789"/>
        <dbReference type="ChEBI" id="CHEBI:65315"/>
        <dbReference type="ChEBI" id="CHEBI:74478"/>
        <dbReference type="EC" id="2.1.1.211"/>
    </reaction>
</comment>
<evidence type="ECO:0000256" key="3">
    <source>
        <dbReference type="ARBA" id="ARBA00009056"/>
    </source>
</evidence>
<feature type="region of interest" description="Disordered" evidence="13">
    <location>
        <begin position="189"/>
        <end position="209"/>
    </location>
</feature>
<dbReference type="Pfam" id="PF07757">
    <property type="entry name" value="AdoMet_MTase"/>
    <property type="match status" value="2"/>
</dbReference>
<dbReference type="AlphaFoldDB" id="A0A317XJU2"/>
<reference evidence="14 15" key="1">
    <citation type="journal article" date="2018" name="Mol. Biol. Evol.">
        <title>Broad Genomic Sampling Reveals a Smut Pathogenic Ancestry of the Fungal Clade Ustilaginomycotina.</title>
        <authorList>
            <person name="Kijpornyongpan T."/>
            <person name="Mondo S.J."/>
            <person name="Barry K."/>
            <person name="Sandor L."/>
            <person name="Lee J."/>
            <person name="Lipzen A."/>
            <person name="Pangilinan J."/>
            <person name="LaButti K."/>
            <person name="Hainaut M."/>
            <person name="Henrissat B."/>
            <person name="Grigoriev I.V."/>
            <person name="Spatafora J.W."/>
            <person name="Aime M.C."/>
        </authorList>
    </citation>
    <scope>NUCLEOTIDE SEQUENCE [LARGE SCALE GENOMIC DNA]</scope>
    <source>
        <strain evidence="14 15">MCA 3645</strain>
    </source>
</reference>
<dbReference type="Gene3D" id="3.40.50.150">
    <property type="entry name" value="Vaccinia Virus protein VP39"/>
    <property type="match status" value="1"/>
</dbReference>
<gene>
    <name evidence="14" type="ORF">BCV70DRAFT_202727</name>
</gene>
<evidence type="ECO:0000256" key="1">
    <source>
        <dbReference type="ARBA" id="ARBA00002778"/>
    </source>
</evidence>
<comment type="subcellular location">
    <subcellularLocation>
        <location evidence="2 12">Cytoplasm</location>
    </subcellularLocation>
</comment>
<organism evidence="14 15">
    <name type="scientific">Testicularia cyperi</name>
    <dbReference type="NCBI Taxonomy" id="1882483"/>
    <lineage>
        <taxon>Eukaryota</taxon>
        <taxon>Fungi</taxon>
        <taxon>Dikarya</taxon>
        <taxon>Basidiomycota</taxon>
        <taxon>Ustilaginomycotina</taxon>
        <taxon>Ustilaginomycetes</taxon>
        <taxon>Ustilaginales</taxon>
        <taxon>Anthracoideaceae</taxon>
        <taxon>Testicularia</taxon>
    </lineage>
</organism>
<accession>A0A317XJU2</accession>
<evidence type="ECO:0000256" key="8">
    <source>
        <dbReference type="ARBA" id="ARBA00022679"/>
    </source>
</evidence>
<evidence type="ECO:0000256" key="10">
    <source>
        <dbReference type="ARBA" id="ARBA00022694"/>
    </source>
</evidence>
<evidence type="ECO:0000256" key="13">
    <source>
        <dbReference type="SAM" id="MobiDB-lite"/>
    </source>
</evidence>
<evidence type="ECO:0000256" key="11">
    <source>
        <dbReference type="ARBA" id="ARBA00047957"/>
    </source>
</evidence>
<evidence type="ECO:0000313" key="15">
    <source>
        <dbReference type="Proteomes" id="UP000246740"/>
    </source>
</evidence>
<keyword evidence="10 12" id="KW-0819">tRNA processing</keyword>
<protein>
    <recommendedName>
        <fullName evidence="5 12">tRNA (uracil-O(2)-)-methyltransferase</fullName>
        <ecNumber evidence="4 12">2.1.1.211</ecNumber>
    </recommendedName>
</protein>
<dbReference type="InterPro" id="IPR011671">
    <property type="entry name" value="tRNA_uracil_MeTrfase"/>
</dbReference>
<dbReference type="InterPro" id="IPR029063">
    <property type="entry name" value="SAM-dependent_MTases_sf"/>
</dbReference>
<evidence type="ECO:0000256" key="9">
    <source>
        <dbReference type="ARBA" id="ARBA00022691"/>
    </source>
</evidence>
<dbReference type="InParanoid" id="A0A317XJU2"/>
<keyword evidence="7 12" id="KW-0489">Methyltransferase</keyword>
<name>A0A317XJU2_9BASI</name>
<dbReference type="Proteomes" id="UP000246740">
    <property type="component" value="Unassembled WGS sequence"/>
</dbReference>
<feature type="compositionally biased region" description="Polar residues" evidence="13">
    <location>
        <begin position="28"/>
        <end position="43"/>
    </location>
</feature>
<evidence type="ECO:0000256" key="5">
    <source>
        <dbReference type="ARBA" id="ARBA00017788"/>
    </source>
</evidence>
<dbReference type="STRING" id="1882483.A0A317XJU2"/>
<dbReference type="EC" id="2.1.1.211" evidence="4 12"/>
<comment type="function">
    <text evidence="1">Probable adenosyl-L-methionine (AdoMet)-dependent tRNA (uracil-O(2)-)-methyltransferase.</text>
</comment>
<dbReference type="EMBL" id="KZ819205">
    <property type="protein sequence ID" value="PWY97550.1"/>
    <property type="molecule type" value="Genomic_DNA"/>
</dbReference>
<comment type="similarity">
    <text evidence="3 12">Belongs to the TRM44 family.</text>
</comment>
<evidence type="ECO:0000256" key="7">
    <source>
        <dbReference type="ARBA" id="ARBA00022603"/>
    </source>
</evidence>
<feature type="compositionally biased region" description="Low complexity" evidence="13">
    <location>
        <begin position="1"/>
        <end position="20"/>
    </location>
</feature>
<feature type="region of interest" description="Disordered" evidence="13">
    <location>
        <begin position="1"/>
        <end position="54"/>
    </location>
</feature>
<dbReference type="FunCoup" id="A0A317XJU2">
    <property type="interactions" value="29"/>
</dbReference>
<keyword evidence="15" id="KW-1185">Reference proteome</keyword>
<dbReference type="PANTHER" id="PTHR21210:SF0">
    <property type="entry name" value="TRNA (URACIL-O(2)-)-METHYLTRANSFERASE-RELATED"/>
    <property type="match status" value="1"/>
</dbReference>
<sequence>MESQAEPGPSSAPSGDGSQATKARLASANGSTSGLSLRTSAPHQQLPPRPKLALDFPSSAAISHADFPRALAGLPIDDEAESTTSSHRWISIVSAPAHAPLQSWLRVMNRLIRHPERSSSNILRADVLGDQPELALSTDGASHVQGQSWKRVHSVRRRILPRRPNLDWPMEQDCSLYIRSAKSQHLSPCYNGAKSDDHQDTTSTDDQDGFRLPLDASDVEEAVVVYTPLIGVLEHPKMDVGATEETAKLNGIGTSPPSEAFIPFYHPKVRALAFHYRPQVSVCPTSPAAGSAPADSNDRVEITVRGTLSISTIPFDPRPDAFGPTHKLARIGQSLLTTIHMHTWGDLHSYQKRVHHDRVVPRERFQDLYLLLKSRYTSQLIAGWAESTDPAKHVFEDLGIAAFLIALWENLYREPSNHTKDGELEGGQDEKHQTWRRKVKFVDVGCGNGLLVHILAREGFKGVGLDLRQRKSWAAYATHADLREWTFTPASLASPDSLSHDYQDASLWTGAFLIGNHADELTPWIPVLATYWDAAGFINIPCCYYALEGGKNFPLLLKSNDGKEVSRNEQYLHYVADLTNRFGWNVELEALRIPSTKNWCFVGRARSRTSSDASSADSDALKELVNQTLGDVGPSWTARVGV</sequence>
<evidence type="ECO:0000256" key="6">
    <source>
        <dbReference type="ARBA" id="ARBA00022490"/>
    </source>
</evidence>
<comment type="function">
    <text evidence="12">Adenosyl-L-methionine (AdoMet)-dependent tRNA (uracil-O(2)-)-methyltransferase.</text>
</comment>
<dbReference type="SUPFAM" id="SSF53335">
    <property type="entry name" value="S-adenosyl-L-methionine-dependent methyltransferases"/>
    <property type="match status" value="1"/>
</dbReference>
<dbReference type="PANTHER" id="PTHR21210">
    <property type="entry name" value="TRNA (URACIL-O(2)-)-METHYLTRANSFERASE-RELATED"/>
    <property type="match status" value="1"/>
</dbReference>
<dbReference type="GO" id="GO:0141101">
    <property type="term" value="F:tRNA(Ser) (uridine(44)-2'-O-)-methyltransferase activity"/>
    <property type="evidence" value="ECO:0007669"/>
    <property type="project" value="UniProtKB-EC"/>
</dbReference>
<keyword evidence="9 12" id="KW-0949">S-adenosyl-L-methionine</keyword>
<keyword evidence="6 12" id="KW-0963">Cytoplasm</keyword>
<evidence type="ECO:0000313" key="14">
    <source>
        <dbReference type="EMBL" id="PWY97550.1"/>
    </source>
</evidence>
<dbReference type="GO" id="GO:0030488">
    <property type="term" value="P:tRNA methylation"/>
    <property type="evidence" value="ECO:0007669"/>
    <property type="project" value="UniProtKB-UniRule"/>
</dbReference>
<evidence type="ECO:0000256" key="4">
    <source>
        <dbReference type="ARBA" id="ARBA00012795"/>
    </source>
</evidence>
<dbReference type="OrthoDB" id="10047021at2759"/>
<proteinExistence type="inferred from homology"/>
<keyword evidence="8 12" id="KW-0808">Transferase</keyword>
<dbReference type="GO" id="GO:0005737">
    <property type="term" value="C:cytoplasm"/>
    <property type="evidence" value="ECO:0007669"/>
    <property type="project" value="UniProtKB-SubCell"/>
</dbReference>
<evidence type="ECO:0000256" key="12">
    <source>
        <dbReference type="RuleBase" id="RU368004"/>
    </source>
</evidence>